<dbReference type="InterPro" id="IPR050237">
    <property type="entry name" value="ATP-dep_AMP-bd_enzyme"/>
</dbReference>
<name>A0A2T1HXJ3_9HYPH</name>
<comment type="caution">
    <text evidence="2">The sequence shown here is derived from an EMBL/GenBank/DDBJ whole genome shotgun (WGS) entry which is preliminary data.</text>
</comment>
<keyword evidence="3" id="KW-1185">Reference proteome</keyword>
<gene>
    <name evidence="2" type="ORF">SLNSH_03350</name>
</gene>
<dbReference type="PANTHER" id="PTHR43767:SF1">
    <property type="entry name" value="NONRIBOSOMAL PEPTIDE SYNTHASE PES1 (EUROFUNG)-RELATED"/>
    <property type="match status" value="1"/>
</dbReference>
<dbReference type="EMBL" id="PVZS01000003">
    <property type="protein sequence ID" value="PSC06334.1"/>
    <property type="molecule type" value="Genomic_DNA"/>
</dbReference>
<reference evidence="3" key="1">
    <citation type="submission" date="2018-03" db="EMBL/GenBank/DDBJ databases">
        <authorList>
            <person name="Sun L."/>
            <person name="Liu H."/>
            <person name="Chen W."/>
            <person name="Huang K."/>
            <person name="Liu W."/>
            <person name="Gao X."/>
        </authorList>
    </citation>
    <scope>NUCLEOTIDE SEQUENCE [LARGE SCALE GENOMIC DNA]</scope>
    <source>
        <strain evidence="3">SH9</strain>
    </source>
</reference>
<dbReference type="InterPro" id="IPR000873">
    <property type="entry name" value="AMP-dep_synth/lig_dom"/>
</dbReference>
<dbReference type="Pfam" id="PF00501">
    <property type="entry name" value="AMP-binding"/>
    <property type="match status" value="1"/>
</dbReference>
<evidence type="ECO:0000313" key="2">
    <source>
        <dbReference type="EMBL" id="PSC06334.1"/>
    </source>
</evidence>
<sequence length="430" mass="44651">MSRDSRDTTLRQAVEIESAAPAPWSGVTLVDLFVSTANLNGQALAFAEPLTSGGRVTRRTYAEAAETVDNLLQRIEEIGLDPGSRIALAMGGSVESPLALLAVLKAGMVPCLLPPWLPAGDLSKALGDSGAEAVVTVAALGALKPAEIMRAACAMDDGPRFILAFGDRLPAGVVPLSDAMAQGGSSDFFNVFDASRSRPTPVLTLSRGPTGPLWIEHDQEALIARGLGVVTRANLGSAEAILSTLAPLSAAALATGLVPALLTGATLHLHGVFESAKLLDQLAMMSKPHLVAPAALERALLQADLLGGPAVSSTLLLHRPPARMDQRERARRLDSPVIDLLALGEKGLAIGQRDARGVPDLSCAPLRVPDSVDGALVLEMKLDQGRLLLRGEGVSGRPPGSTALNWADAQLTARLDGDRLVAVEPSASAR</sequence>
<dbReference type="PANTHER" id="PTHR43767">
    <property type="entry name" value="LONG-CHAIN-FATTY-ACID--COA LIGASE"/>
    <property type="match status" value="1"/>
</dbReference>
<feature type="domain" description="AMP-dependent synthetase/ligase" evidence="1">
    <location>
        <begin position="48"/>
        <end position="141"/>
    </location>
</feature>
<protein>
    <recommendedName>
        <fullName evidence="1">AMP-dependent synthetase/ligase domain-containing protein</fullName>
    </recommendedName>
</protein>
<accession>A0A2T1HXJ3</accession>
<dbReference type="InterPro" id="IPR042099">
    <property type="entry name" value="ANL_N_sf"/>
</dbReference>
<dbReference type="Proteomes" id="UP000239772">
    <property type="component" value="Unassembled WGS sequence"/>
</dbReference>
<organism evidence="2 3">
    <name type="scientific">Alsobacter soli</name>
    <dbReference type="NCBI Taxonomy" id="2109933"/>
    <lineage>
        <taxon>Bacteria</taxon>
        <taxon>Pseudomonadati</taxon>
        <taxon>Pseudomonadota</taxon>
        <taxon>Alphaproteobacteria</taxon>
        <taxon>Hyphomicrobiales</taxon>
        <taxon>Alsobacteraceae</taxon>
        <taxon>Alsobacter</taxon>
    </lineage>
</organism>
<dbReference type="AlphaFoldDB" id="A0A2T1HXJ3"/>
<evidence type="ECO:0000259" key="1">
    <source>
        <dbReference type="Pfam" id="PF00501"/>
    </source>
</evidence>
<dbReference type="Gene3D" id="3.40.50.12780">
    <property type="entry name" value="N-terminal domain of ligase-like"/>
    <property type="match status" value="1"/>
</dbReference>
<evidence type="ECO:0000313" key="3">
    <source>
        <dbReference type="Proteomes" id="UP000239772"/>
    </source>
</evidence>
<dbReference type="SUPFAM" id="SSF56801">
    <property type="entry name" value="Acetyl-CoA synthetase-like"/>
    <property type="match status" value="1"/>
</dbReference>
<proteinExistence type="predicted"/>